<feature type="domain" description="Follistatin-like" evidence="2">
    <location>
        <begin position="232"/>
        <end position="263"/>
    </location>
</feature>
<dbReference type="Proteomes" id="UP001432322">
    <property type="component" value="Unassembled WGS sequence"/>
</dbReference>
<accession>A0AAV5UUL7</accession>
<feature type="domain" description="Follistatin-like" evidence="2">
    <location>
        <begin position="121"/>
        <end position="153"/>
    </location>
</feature>
<feature type="domain" description="Follistatin-like" evidence="2">
    <location>
        <begin position="164"/>
        <end position="190"/>
    </location>
</feature>
<feature type="domain" description="Follistatin-like" evidence="2">
    <location>
        <begin position="198"/>
        <end position="222"/>
    </location>
</feature>
<feature type="region of interest" description="Disordered" evidence="1">
    <location>
        <begin position="1"/>
        <end position="74"/>
    </location>
</feature>
<dbReference type="EMBL" id="BTSY01000001">
    <property type="protein sequence ID" value="GMT10176.1"/>
    <property type="molecule type" value="Genomic_DNA"/>
</dbReference>
<evidence type="ECO:0000256" key="1">
    <source>
        <dbReference type="SAM" id="MobiDB-lite"/>
    </source>
</evidence>
<protein>
    <recommendedName>
        <fullName evidence="2">Follistatin-like domain-containing protein</fullName>
    </recommendedName>
</protein>
<evidence type="ECO:0000313" key="3">
    <source>
        <dbReference type="EMBL" id="GMT10176.1"/>
    </source>
</evidence>
<feature type="domain" description="Follistatin-like" evidence="2">
    <location>
        <begin position="80"/>
        <end position="108"/>
    </location>
</feature>
<gene>
    <name evidence="3" type="ORF">PFISCL1PPCAC_1473</name>
</gene>
<reference evidence="3" key="1">
    <citation type="submission" date="2023-10" db="EMBL/GenBank/DDBJ databases">
        <title>Genome assembly of Pristionchus species.</title>
        <authorList>
            <person name="Yoshida K."/>
            <person name="Sommer R.J."/>
        </authorList>
    </citation>
    <scope>NUCLEOTIDE SEQUENCE</scope>
    <source>
        <strain evidence="3">RS5133</strain>
    </source>
</reference>
<dbReference type="SMART" id="SM00274">
    <property type="entry name" value="FOLN"/>
    <property type="match status" value="5"/>
</dbReference>
<organism evidence="3 4">
    <name type="scientific">Pristionchus fissidentatus</name>
    <dbReference type="NCBI Taxonomy" id="1538716"/>
    <lineage>
        <taxon>Eukaryota</taxon>
        <taxon>Metazoa</taxon>
        <taxon>Ecdysozoa</taxon>
        <taxon>Nematoda</taxon>
        <taxon>Chromadorea</taxon>
        <taxon>Rhabditida</taxon>
        <taxon>Rhabditina</taxon>
        <taxon>Diplogasteromorpha</taxon>
        <taxon>Diplogasteroidea</taxon>
        <taxon>Neodiplogasteridae</taxon>
        <taxon>Pristionchus</taxon>
    </lineage>
</organism>
<feature type="non-terminal residue" evidence="3">
    <location>
        <position position="1"/>
    </location>
</feature>
<keyword evidence="4" id="KW-1185">Reference proteome</keyword>
<proteinExistence type="predicted"/>
<feature type="compositionally biased region" description="Pro residues" evidence="1">
    <location>
        <begin position="12"/>
        <end position="21"/>
    </location>
</feature>
<evidence type="ECO:0000313" key="4">
    <source>
        <dbReference type="Proteomes" id="UP001432322"/>
    </source>
</evidence>
<dbReference type="InterPro" id="IPR003645">
    <property type="entry name" value="Fol_N"/>
</dbReference>
<evidence type="ECO:0000259" key="2">
    <source>
        <dbReference type="SMART" id="SM00274"/>
    </source>
</evidence>
<sequence length="265" mass="28079">AQPFPIQNRALPIPPAQPIQSPPVVVEEGTGLFDEVPGLPKPAAQHSGSDFRRPGFPAPTTTTTPAPRPSGDFTPSPTLTCSTVRCPSGSVCRLEHNRGTRRDEPVCVLHNNSNNENSPNSCARVRCSAGFNCEMQQTSSCSRRPCPLNPVCVQAPVTPAPTPSCDTVRCGPGTVCRLQIAEQCTIPPCHIVTACVSPCASVTCPSNSQCIVDNNSLATSCIPNGPVQPTASCSRVRCGFGERCVVAKSCNWSRECKDEAKCVKH</sequence>
<dbReference type="AlphaFoldDB" id="A0AAV5UUL7"/>
<name>A0AAV5UUL7_9BILA</name>
<comment type="caution">
    <text evidence="3">The sequence shown here is derived from an EMBL/GenBank/DDBJ whole genome shotgun (WGS) entry which is preliminary data.</text>
</comment>